<dbReference type="PANTHER" id="PTHR40621:SF7">
    <property type="entry name" value="BZIP DOMAIN-CONTAINING PROTEIN"/>
    <property type="match status" value="1"/>
</dbReference>
<reference evidence="6 7" key="1">
    <citation type="journal article" date="2011" name="J. Gen. Appl. Microbiol.">
        <title>Draft genome sequencing of the enigmatic yeast Saitoella complicata.</title>
        <authorList>
            <person name="Nishida H."/>
            <person name="Hamamoto M."/>
            <person name="Sugiyama J."/>
        </authorList>
    </citation>
    <scope>NUCLEOTIDE SEQUENCE [LARGE SCALE GENOMIC DNA]</scope>
    <source>
        <strain evidence="6 7">NRRL Y-17804</strain>
    </source>
</reference>
<feature type="domain" description="BZIP" evidence="5">
    <location>
        <begin position="172"/>
        <end position="187"/>
    </location>
</feature>
<evidence type="ECO:0000256" key="1">
    <source>
        <dbReference type="ARBA" id="ARBA00004123"/>
    </source>
</evidence>
<feature type="compositionally biased region" description="Polar residues" evidence="4">
    <location>
        <begin position="1"/>
        <end position="11"/>
    </location>
</feature>
<evidence type="ECO:0000313" key="7">
    <source>
        <dbReference type="Proteomes" id="UP000033140"/>
    </source>
</evidence>
<dbReference type="SMART" id="SM00338">
    <property type="entry name" value="BRLZ"/>
    <property type="match status" value="1"/>
</dbReference>
<feature type="region of interest" description="Disordered" evidence="4">
    <location>
        <begin position="272"/>
        <end position="292"/>
    </location>
</feature>
<sequence length="524" mass="57134">MIRFTSINIPGTATPAGDDGFGKRGHVRDELDRIYMKGRRTDDIGADHDRTKPQGRIANCSSVFMYLQDSRSHQPEPHLPSSTSIPGRPWAVVEETIYLIPLPTARPPMPGQMPIAIAPAASTPPVAPLAMAPRPIQGRSEQPITLVTSKEWVIPPRPKPGRKPATDTPPTKRKAQNRDAQRAFRERRAARVVELEDILKEVEDKNAEKEEEYKDTIDRITAENKQLKGHIEVLNAEIANLRAISDKVSPPTPPAESQLPYSVPIYAAVPLRKRPSSPTSAQQTKRNKYISSEPLEIDFTTRAKPQSRVLPPAQPPFPAPLFSAAPDPILIPDSCGFCSNGTPCICAEVAAQQQKVYVKQEQTLYSLPPLQEAVPFPLLKSASARSGGCPPGGCAQCKADPMSSLFCKTLAKSTGASSCCGGNDAGGGCCKGKQEERERDPVLAYAPPPTRMPMRSSSTTYLPCADVYQTLSRHKGFSESDLGAVTSLLAMGRKPGQGFMEFDTLVVREALKELDRTASMKDFY</sequence>
<comment type="caution">
    <text evidence="6">The sequence shown here is derived from an EMBL/GenBank/DDBJ whole genome shotgun (WGS) entry which is preliminary data.</text>
</comment>
<dbReference type="Gene3D" id="1.20.5.170">
    <property type="match status" value="1"/>
</dbReference>
<gene>
    <name evidence="6" type="ORF">G7K_2790-t1</name>
</gene>
<feature type="compositionally biased region" description="Polar residues" evidence="4">
    <location>
        <begin position="139"/>
        <end position="148"/>
    </location>
</feature>
<dbReference type="Pfam" id="PF10297">
    <property type="entry name" value="Hap4_Hap_bind"/>
    <property type="match status" value="1"/>
</dbReference>
<dbReference type="Proteomes" id="UP000033140">
    <property type="component" value="Unassembled WGS sequence"/>
</dbReference>
<keyword evidence="7" id="KW-1185">Reference proteome</keyword>
<dbReference type="STRING" id="698492.A0A0E9NFK2"/>
<dbReference type="InterPro" id="IPR018287">
    <property type="entry name" value="Hap4_TF_heteromerisation"/>
</dbReference>
<dbReference type="SUPFAM" id="SSF57959">
    <property type="entry name" value="Leucine zipper domain"/>
    <property type="match status" value="1"/>
</dbReference>
<reference evidence="6 7" key="3">
    <citation type="journal article" date="2015" name="Genome Announc.">
        <title>Draft Genome Sequence of the Archiascomycetous Yeast Saitoella complicata.</title>
        <authorList>
            <person name="Yamauchi K."/>
            <person name="Kondo S."/>
            <person name="Hamamoto M."/>
            <person name="Takahashi Y."/>
            <person name="Ogura Y."/>
            <person name="Hayashi T."/>
            <person name="Nishida H."/>
        </authorList>
    </citation>
    <scope>NUCLEOTIDE SEQUENCE [LARGE SCALE GENOMIC DNA]</scope>
    <source>
        <strain evidence="6 7">NRRL Y-17804</strain>
    </source>
</reference>
<feature type="coiled-coil region" evidence="3">
    <location>
        <begin position="185"/>
        <end position="244"/>
    </location>
</feature>
<organism evidence="6 7">
    <name type="scientific">Saitoella complicata (strain BCRC 22490 / CBS 7301 / JCM 7358 / NBRC 10748 / NRRL Y-17804)</name>
    <dbReference type="NCBI Taxonomy" id="698492"/>
    <lineage>
        <taxon>Eukaryota</taxon>
        <taxon>Fungi</taxon>
        <taxon>Dikarya</taxon>
        <taxon>Ascomycota</taxon>
        <taxon>Taphrinomycotina</taxon>
        <taxon>Taphrinomycotina incertae sedis</taxon>
        <taxon>Saitoella</taxon>
    </lineage>
</organism>
<dbReference type="InterPro" id="IPR050936">
    <property type="entry name" value="AP-1-like"/>
</dbReference>
<proteinExistence type="predicted"/>
<evidence type="ECO:0000259" key="5">
    <source>
        <dbReference type="PROSITE" id="PS00036"/>
    </source>
</evidence>
<dbReference type="EMBL" id="BACD03000016">
    <property type="protein sequence ID" value="GAO48619.1"/>
    <property type="molecule type" value="Genomic_DNA"/>
</dbReference>
<reference evidence="6 7" key="2">
    <citation type="journal article" date="2014" name="J. Gen. Appl. Microbiol.">
        <title>The early diverging ascomycetous budding yeast Saitoella complicata has three histone deacetylases belonging to the Clr6, Hos2, and Rpd3 lineages.</title>
        <authorList>
            <person name="Nishida H."/>
            <person name="Matsumoto T."/>
            <person name="Kondo S."/>
            <person name="Hamamoto M."/>
            <person name="Yoshikawa H."/>
        </authorList>
    </citation>
    <scope>NUCLEOTIDE SEQUENCE [LARGE SCALE GENOMIC DNA]</scope>
    <source>
        <strain evidence="6 7">NRRL Y-17804</strain>
    </source>
</reference>
<comment type="subcellular location">
    <subcellularLocation>
        <location evidence="1">Nucleus</location>
    </subcellularLocation>
</comment>
<evidence type="ECO:0000256" key="4">
    <source>
        <dbReference type="SAM" id="MobiDB-lite"/>
    </source>
</evidence>
<dbReference type="InterPro" id="IPR046347">
    <property type="entry name" value="bZIP_sf"/>
</dbReference>
<accession>A0A0E9NFK2</accession>
<evidence type="ECO:0000256" key="2">
    <source>
        <dbReference type="ARBA" id="ARBA00023242"/>
    </source>
</evidence>
<feature type="region of interest" description="Disordered" evidence="4">
    <location>
        <begin position="128"/>
        <end position="184"/>
    </location>
</feature>
<dbReference type="OMA" id="QGRIANC"/>
<dbReference type="AlphaFoldDB" id="A0A0E9NFK2"/>
<keyword evidence="2" id="KW-0539">Nucleus</keyword>
<dbReference type="GO" id="GO:0000976">
    <property type="term" value="F:transcription cis-regulatory region binding"/>
    <property type="evidence" value="ECO:0007669"/>
    <property type="project" value="InterPro"/>
</dbReference>
<name>A0A0E9NFK2_SAICN</name>
<keyword evidence="3" id="KW-0175">Coiled coil</keyword>
<evidence type="ECO:0000313" key="6">
    <source>
        <dbReference type="EMBL" id="GAO48619.1"/>
    </source>
</evidence>
<dbReference type="GO" id="GO:0001228">
    <property type="term" value="F:DNA-binding transcription activator activity, RNA polymerase II-specific"/>
    <property type="evidence" value="ECO:0007669"/>
    <property type="project" value="TreeGrafter"/>
</dbReference>
<dbReference type="GO" id="GO:0090575">
    <property type="term" value="C:RNA polymerase II transcription regulator complex"/>
    <property type="evidence" value="ECO:0007669"/>
    <property type="project" value="TreeGrafter"/>
</dbReference>
<feature type="region of interest" description="Disordered" evidence="4">
    <location>
        <begin position="1"/>
        <end position="25"/>
    </location>
</feature>
<dbReference type="PANTHER" id="PTHR40621">
    <property type="entry name" value="TRANSCRIPTION FACTOR KAPC-RELATED"/>
    <property type="match status" value="1"/>
</dbReference>
<dbReference type="PROSITE" id="PS00036">
    <property type="entry name" value="BZIP_BASIC"/>
    <property type="match status" value="1"/>
</dbReference>
<dbReference type="InterPro" id="IPR004827">
    <property type="entry name" value="bZIP"/>
</dbReference>
<protein>
    <recommendedName>
        <fullName evidence="5">BZIP domain-containing protein</fullName>
    </recommendedName>
</protein>
<evidence type="ECO:0000256" key="3">
    <source>
        <dbReference type="SAM" id="Coils"/>
    </source>
</evidence>